<dbReference type="Proteomes" id="UP000282971">
    <property type="component" value="Unassembled WGS sequence"/>
</dbReference>
<gene>
    <name evidence="1" type="ORF">EOD43_08435</name>
</gene>
<keyword evidence="2" id="KW-1185">Reference proteome</keyword>
<dbReference type="OrthoDB" id="7450571at2"/>
<dbReference type="AlphaFoldDB" id="A0A437M8Q2"/>
<comment type="caution">
    <text evidence="1">The sequence shown here is derived from an EMBL/GenBank/DDBJ whole genome shotgun (WGS) entry which is preliminary data.</text>
</comment>
<evidence type="ECO:0000313" key="2">
    <source>
        <dbReference type="Proteomes" id="UP000282971"/>
    </source>
</evidence>
<dbReference type="RefSeq" id="WP_127742930.1">
    <property type="nucleotide sequence ID" value="NZ_SACN01000001.1"/>
</dbReference>
<sequence length="82" mass="8916">MNISERSAIERIARVLAGERISANAHGQEVSAARSVDAAWPDYREDAIAVLRTLREPDADMARAGDPAIWEAMVRAALGEKV</sequence>
<reference evidence="1 2" key="1">
    <citation type="submission" date="2019-01" db="EMBL/GenBank/DDBJ databases">
        <authorList>
            <person name="Chen W.-M."/>
        </authorList>
    </citation>
    <scope>NUCLEOTIDE SEQUENCE [LARGE SCALE GENOMIC DNA]</scope>
    <source>
        <strain evidence="1 2">CCP-7</strain>
    </source>
</reference>
<organism evidence="1 2">
    <name type="scientific">Sphingomonas crocodyli</name>
    <dbReference type="NCBI Taxonomy" id="1979270"/>
    <lineage>
        <taxon>Bacteria</taxon>
        <taxon>Pseudomonadati</taxon>
        <taxon>Pseudomonadota</taxon>
        <taxon>Alphaproteobacteria</taxon>
        <taxon>Sphingomonadales</taxon>
        <taxon>Sphingomonadaceae</taxon>
        <taxon>Sphingomonas</taxon>
    </lineage>
</organism>
<accession>A0A437M8Q2</accession>
<evidence type="ECO:0000313" key="1">
    <source>
        <dbReference type="EMBL" id="RVT93874.1"/>
    </source>
</evidence>
<proteinExistence type="predicted"/>
<name>A0A437M8Q2_9SPHN</name>
<dbReference type="EMBL" id="SACN01000001">
    <property type="protein sequence ID" value="RVT93874.1"/>
    <property type="molecule type" value="Genomic_DNA"/>
</dbReference>
<protein>
    <submittedName>
        <fullName evidence="1">Uncharacterized protein</fullName>
    </submittedName>
</protein>